<dbReference type="Proteomes" id="UP000199527">
    <property type="component" value="Unassembled WGS sequence"/>
</dbReference>
<sequence length="229" mass="26690">MDWIERQRAFQQRYRQGVSPAYRGPWHAAAVALFGSGVMALALVQLESVSGWQWWTVAVALLVANVLEYVAHRWLGHRRTRILPLFYQRHSGDHHRFFTHQDLLCRDSRDWRVVLFPPYLILVISLGNALVALGLGRWLGANSGWLWLATTVAAYLWYEVSHFCWHLPATHRLFRIGFFASMRERHRLHHHPKRMNRINFNITWPFTDWLLGTGSLSPSKDDDHCGPSS</sequence>
<feature type="transmembrane region" description="Helical" evidence="1">
    <location>
        <begin position="119"/>
        <end position="139"/>
    </location>
</feature>
<evidence type="ECO:0000259" key="2">
    <source>
        <dbReference type="Pfam" id="PF04116"/>
    </source>
</evidence>
<evidence type="ECO:0000313" key="3">
    <source>
        <dbReference type="EMBL" id="SDI80874.1"/>
    </source>
</evidence>
<dbReference type="GO" id="GO:0008610">
    <property type="term" value="P:lipid biosynthetic process"/>
    <property type="evidence" value="ECO:0007669"/>
    <property type="project" value="InterPro"/>
</dbReference>
<evidence type="ECO:0000313" key="4">
    <source>
        <dbReference type="Proteomes" id="UP000199527"/>
    </source>
</evidence>
<dbReference type="RefSeq" id="WP_090363047.1">
    <property type="nucleotide sequence ID" value="NZ_FNEM01000003.1"/>
</dbReference>
<dbReference type="GO" id="GO:0005506">
    <property type="term" value="F:iron ion binding"/>
    <property type="evidence" value="ECO:0007669"/>
    <property type="project" value="InterPro"/>
</dbReference>
<feature type="transmembrane region" description="Helical" evidence="1">
    <location>
        <begin position="52"/>
        <end position="71"/>
    </location>
</feature>
<keyword evidence="4" id="KW-1185">Reference proteome</keyword>
<keyword evidence="1" id="KW-1133">Transmembrane helix</keyword>
<protein>
    <submittedName>
        <fullName evidence="3">Fatty acid hydroxylase superfamily protein</fullName>
    </submittedName>
</protein>
<dbReference type="InterPro" id="IPR006694">
    <property type="entry name" value="Fatty_acid_hydroxylase"/>
</dbReference>
<name>A0A1G8NKZ1_9GAMM</name>
<proteinExistence type="predicted"/>
<organism evidence="3 4">
    <name type="scientific">Ferrimonas sediminum</name>
    <dbReference type="NCBI Taxonomy" id="718193"/>
    <lineage>
        <taxon>Bacteria</taxon>
        <taxon>Pseudomonadati</taxon>
        <taxon>Pseudomonadota</taxon>
        <taxon>Gammaproteobacteria</taxon>
        <taxon>Alteromonadales</taxon>
        <taxon>Ferrimonadaceae</taxon>
        <taxon>Ferrimonas</taxon>
    </lineage>
</organism>
<dbReference type="AlphaFoldDB" id="A0A1G8NKZ1"/>
<evidence type="ECO:0000256" key="1">
    <source>
        <dbReference type="SAM" id="Phobius"/>
    </source>
</evidence>
<feature type="transmembrane region" description="Helical" evidence="1">
    <location>
        <begin position="21"/>
        <end position="46"/>
    </location>
</feature>
<dbReference type="GO" id="GO:0016491">
    <property type="term" value="F:oxidoreductase activity"/>
    <property type="evidence" value="ECO:0007669"/>
    <property type="project" value="InterPro"/>
</dbReference>
<feature type="transmembrane region" description="Helical" evidence="1">
    <location>
        <begin position="145"/>
        <end position="165"/>
    </location>
</feature>
<keyword evidence="1" id="KW-0472">Membrane</keyword>
<dbReference type="EMBL" id="FNEM01000003">
    <property type="protein sequence ID" value="SDI80874.1"/>
    <property type="molecule type" value="Genomic_DNA"/>
</dbReference>
<keyword evidence="1" id="KW-0812">Transmembrane</keyword>
<accession>A0A1G8NKZ1</accession>
<gene>
    <name evidence="3" type="ORF">SAMN04488540_103158</name>
</gene>
<dbReference type="Pfam" id="PF04116">
    <property type="entry name" value="FA_hydroxylase"/>
    <property type="match status" value="1"/>
</dbReference>
<reference evidence="4" key="1">
    <citation type="submission" date="2016-10" db="EMBL/GenBank/DDBJ databases">
        <authorList>
            <person name="Varghese N."/>
            <person name="Submissions S."/>
        </authorList>
    </citation>
    <scope>NUCLEOTIDE SEQUENCE [LARGE SCALE GENOMIC DNA]</scope>
    <source>
        <strain evidence="4">DSM 23317</strain>
    </source>
</reference>
<feature type="domain" description="Fatty acid hydroxylase" evidence="2">
    <location>
        <begin position="58"/>
        <end position="213"/>
    </location>
</feature>
<dbReference type="OrthoDB" id="5965958at2"/>